<keyword evidence="4" id="KW-1185">Reference proteome</keyword>
<name>A0A9Q0CW78_9POAL</name>
<dbReference type="PANTHER" id="PTHR47126">
    <property type="entry name" value="5'-ADENYLYLSULFATE REDUCTASE-LIKE 7"/>
    <property type="match status" value="1"/>
</dbReference>
<reference evidence="3" key="1">
    <citation type="journal article" date="2022" name="Cell">
        <title>Repeat-based holocentromeres influence genome architecture and karyotype evolution.</title>
        <authorList>
            <person name="Hofstatter P.G."/>
            <person name="Thangavel G."/>
            <person name="Lux T."/>
            <person name="Neumann P."/>
            <person name="Vondrak T."/>
            <person name="Novak P."/>
            <person name="Zhang M."/>
            <person name="Costa L."/>
            <person name="Castellani M."/>
            <person name="Scott A."/>
            <person name="Toegelov H."/>
            <person name="Fuchs J."/>
            <person name="Mata-Sucre Y."/>
            <person name="Dias Y."/>
            <person name="Vanzela A.L.L."/>
            <person name="Huettel B."/>
            <person name="Almeida C.C.S."/>
            <person name="Simkova H."/>
            <person name="Souza G."/>
            <person name="Pedrosa-Harand A."/>
            <person name="Macas J."/>
            <person name="Mayer K.F.X."/>
            <person name="Houben A."/>
            <person name="Marques A."/>
        </authorList>
    </citation>
    <scope>NUCLEOTIDE SEQUENCE</scope>
    <source>
        <strain evidence="3">RhyBre1mFocal</strain>
    </source>
</reference>
<dbReference type="Gene3D" id="3.40.30.10">
    <property type="entry name" value="Glutaredoxin"/>
    <property type="match status" value="1"/>
</dbReference>
<keyword evidence="1" id="KW-0812">Transmembrane</keyword>
<dbReference type="Proteomes" id="UP001151287">
    <property type="component" value="Unassembled WGS sequence"/>
</dbReference>
<evidence type="ECO:0000313" key="4">
    <source>
        <dbReference type="Proteomes" id="UP001151287"/>
    </source>
</evidence>
<dbReference type="EMBL" id="JAMQYH010000001">
    <property type="protein sequence ID" value="KAJ1701088.1"/>
    <property type="molecule type" value="Genomic_DNA"/>
</dbReference>
<gene>
    <name evidence="3" type="ORF">LUZ63_000867</name>
</gene>
<evidence type="ECO:0000256" key="1">
    <source>
        <dbReference type="SAM" id="Phobius"/>
    </source>
</evidence>
<evidence type="ECO:0008006" key="5">
    <source>
        <dbReference type="Google" id="ProtNLM"/>
    </source>
</evidence>
<sequence length="300" mass="33397">MALLRCLIAFLFCISAASAVESSVASSPVCPVLGPTFVDLLKAQCPLWIDLTLPMEVDGKSLYTLVEGLRASRSGSFYSILFYAKWCPFSSKFRPTFDTLSYMFPQVTHLALEESTATSSLFTRLGIHSVPSLVLLSGTSLNRFTDTKDISSLVAFYRENTGFEPVAYFDVQPTDDTFTPIWLQDIPLKEKIAADPYLALSVLFVLLKVVLWILPLVWPHLRAFWVVYAQGIKLKVVGGMHHILERAAHVLDVKRLWNKLKHFNKKRNLRSGAKSARVWASSLASSVALGDSPSSSRYAT</sequence>
<dbReference type="SUPFAM" id="SSF52833">
    <property type="entry name" value="Thioredoxin-like"/>
    <property type="match status" value="1"/>
</dbReference>
<evidence type="ECO:0000256" key="2">
    <source>
        <dbReference type="SAM" id="SignalP"/>
    </source>
</evidence>
<evidence type="ECO:0000313" key="3">
    <source>
        <dbReference type="EMBL" id="KAJ1701088.1"/>
    </source>
</evidence>
<comment type="caution">
    <text evidence="3">The sequence shown here is derived from an EMBL/GenBank/DDBJ whole genome shotgun (WGS) entry which is preliminary data.</text>
</comment>
<keyword evidence="1" id="KW-1133">Transmembrane helix</keyword>
<organism evidence="3 4">
    <name type="scientific">Rhynchospora breviuscula</name>
    <dbReference type="NCBI Taxonomy" id="2022672"/>
    <lineage>
        <taxon>Eukaryota</taxon>
        <taxon>Viridiplantae</taxon>
        <taxon>Streptophyta</taxon>
        <taxon>Embryophyta</taxon>
        <taxon>Tracheophyta</taxon>
        <taxon>Spermatophyta</taxon>
        <taxon>Magnoliopsida</taxon>
        <taxon>Liliopsida</taxon>
        <taxon>Poales</taxon>
        <taxon>Cyperaceae</taxon>
        <taxon>Cyperoideae</taxon>
        <taxon>Rhynchosporeae</taxon>
        <taxon>Rhynchospora</taxon>
    </lineage>
</organism>
<dbReference type="InterPro" id="IPR036249">
    <property type="entry name" value="Thioredoxin-like_sf"/>
</dbReference>
<accession>A0A9Q0CW78</accession>
<dbReference type="OrthoDB" id="1899781at2759"/>
<protein>
    <recommendedName>
        <fullName evidence="5">Thioredoxin domain-containing protein</fullName>
    </recommendedName>
</protein>
<feature type="signal peptide" evidence="2">
    <location>
        <begin position="1"/>
        <end position="19"/>
    </location>
</feature>
<dbReference type="InterPro" id="IPR044794">
    <property type="entry name" value="APRL5/7"/>
</dbReference>
<dbReference type="PANTHER" id="PTHR47126:SF3">
    <property type="entry name" value="5'-ADENYLYLSULFATE REDUCTASE-LIKE 5"/>
    <property type="match status" value="1"/>
</dbReference>
<keyword evidence="2" id="KW-0732">Signal</keyword>
<dbReference type="AlphaFoldDB" id="A0A9Q0CW78"/>
<proteinExistence type="predicted"/>
<feature type="transmembrane region" description="Helical" evidence="1">
    <location>
        <begin position="197"/>
        <end position="218"/>
    </location>
</feature>
<feature type="chain" id="PRO_5040506646" description="Thioredoxin domain-containing protein" evidence="2">
    <location>
        <begin position="20"/>
        <end position="300"/>
    </location>
</feature>
<keyword evidence="1" id="KW-0472">Membrane</keyword>